<feature type="domain" description="Cupin type-2" evidence="1">
    <location>
        <begin position="36"/>
        <end position="101"/>
    </location>
</feature>
<name>A0AAD9P0H4_RIDPI</name>
<dbReference type="AlphaFoldDB" id="A0AAD9P0H4"/>
<protein>
    <recommendedName>
        <fullName evidence="1">Cupin type-2 domain-containing protein</fullName>
    </recommendedName>
</protein>
<dbReference type="Pfam" id="PF07883">
    <property type="entry name" value="Cupin_2"/>
    <property type="match status" value="1"/>
</dbReference>
<sequence length="103" mass="11291">MSEPKIEHWDEAKDGVLNAENMMNKLQKEGYSCTQYTFTPGTTFSDHSHGVSKKDAIISGEFQFTIYGKTIVLHPGDTVEVPKGTVHSAEVVGKNSVVFIDAS</sequence>
<reference evidence="2" key="1">
    <citation type="journal article" date="2023" name="Mol. Biol. Evol.">
        <title>Third-Generation Sequencing Reveals the Adaptive Role of the Epigenome in Three Deep-Sea Polychaetes.</title>
        <authorList>
            <person name="Perez M."/>
            <person name="Aroh O."/>
            <person name="Sun Y."/>
            <person name="Lan Y."/>
            <person name="Juniper S.K."/>
            <person name="Young C.R."/>
            <person name="Angers B."/>
            <person name="Qian P.Y."/>
        </authorList>
    </citation>
    <scope>NUCLEOTIDE SEQUENCE</scope>
    <source>
        <strain evidence="2">R07B-5</strain>
    </source>
</reference>
<comment type="caution">
    <text evidence="2">The sequence shown here is derived from an EMBL/GenBank/DDBJ whole genome shotgun (WGS) entry which is preliminary data.</text>
</comment>
<accession>A0AAD9P0H4</accession>
<dbReference type="SUPFAM" id="SSF51182">
    <property type="entry name" value="RmlC-like cupins"/>
    <property type="match status" value="1"/>
</dbReference>
<gene>
    <name evidence="2" type="ORF">NP493_217g01001</name>
</gene>
<dbReference type="PANTHER" id="PTHR40112">
    <property type="entry name" value="H2HPP ISOMERASE"/>
    <property type="match status" value="1"/>
</dbReference>
<dbReference type="PANTHER" id="PTHR40112:SF1">
    <property type="entry name" value="H2HPP ISOMERASE"/>
    <property type="match status" value="1"/>
</dbReference>
<dbReference type="EMBL" id="JAODUO010000218">
    <property type="protein sequence ID" value="KAK2185903.1"/>
    <property type="molecule type" value="Genomic_DNA"/>
</dbReference>
<dbReference type="InterPro" id="IPR013096">
    <property type="entry name" value="Cupin_2"/>
</dbReference>
<proteinExistence type="predicted"/>
<dbReference type="InterPro" id="IPR052535">
    <property type="entry name" value="Bacilysin_H2HPP_isomerase"/>
</dbReference>
<evidence type="ECO:0000313" key="2">
    <source>
        <dbReference type="EMBL" id="KAK2185903.1"/>
    </source>
</evidence>
<keyword evidence="3" id="KW-1185">Reference proteome</keyword>
<dbReference type="Gene3D" id="2.60.120.10">
    <property type="entry name" value="Jelly Rolls"/>
    <property type="match status" value="1"/>
</dbReference>
<dbReference type="InterPro" id="IPR011051">
    <property type="entry name" value="RmlC_Cupin_sf"/>
</dbReference>
<evidence type="ECO:0000313" key="3">
    <source>
        <dbReference type="Proteomes" id="UP001209878"/>
    </source>
</evidence>
<evidence type="ECO:0000259" key="1">
    <source>
        <dbReference type="Pfam" id="PF07883"/>
    </source>
</evidence>
<dbReference type="InterPro" id="IPR014710">
    <property type="entry name" value="RmlC-like_jellyroll"/>
</dbReference>
<dbReference type="Proteomes" id="UP001209878">
    <property type="component" value="Unassembled WGS sequence"/>
</dbReference>
<organism evidence="2 3">
    <name type="scientific">Ridgeia piscesae</name>
    <name type="common">Tubeworm</name>
    <dbReference type="NCBI Taxonomy" id="27915"/>
    <lineage>
        <taxon>Eukaryota</taxon>
        <taxon>Metazoa</taxon>
        <taxon>Spiralia</taxon>
        <taxon>Lophotrochozoa</taxon>
        <taxon>Annelida</taxon>
        <taxon>Polychaeta</taxon>
        <taxon>Sedentaria</taxon>
        <taxon>Canalipalpata</taxon>
        <taxon>Sabellida</taxon>
        <taxon>Siboglinidae</taxon>
        <taxon>Ridgeia</taxon>
    </lineage>
</organism>